<keyword evidence="3" id="KW-1185">Reference proteome</keyword>
<dbReference type="GO" id="GO:0004145">
    <property type="term" value="F:diamine N-acetyltransferase activity"/>
    <property type="evidence" value="ECO:0007669"/>
    <property type="project" value="UniProtKB-EC"/>
</dbReference>
<evidence type="ECO:0000259" key="1">
    <source>
        <dbReference type="PROSITE" id="PS51186"/>
    </source>
</evidence>
<accession>A0A0L6Z9F5</accession>
<evidence type="ECO:0000313" key="3">
    <source>
        <dbReference type="Proteomes" id="UP000037043"/>
    </source>
</evidence>
<dbReference type="PATRIC" id="fig|1121318.3.peg.2218"/>
<protein>
    <submittedName>
        <fullName evidence="2">Spermidine N(1)-acetyltransferase</fullName>
        <ecNumber evidence="2">2.3.1.57</ecNumber>
    </submittedName>
</protein>
<organism evidence="2 3">
    <name type="scientific">Clostridium homopropionicum DSM 5847</name>
    <dbReference type="NCBI Taxonomy" id="1121318"/>
    <lineage>
        <taxon>Bacteria</taxon>
        <taxon>Bacillati</taxon>
        <taxon>Bacillota</taxon>
        <taxon>Clostridia</taxon>
        <taxon>Eubacteriales</taxon>
        <taxon>Clostridiaceae</taxon>
        <taxon>Clostridium</taxon>
    </lineage>
</organism>
<dbReference type="InterPro" id="IPR000182">
    <property type="entry name" value="GNAT_dom"/>
</dbReference>
<keyword evidence="2" id="KW-0808">Transferase</keyword>
<feature type="domain" description="N-acetyltransferase" evidence="1">
    <location>
        <begin position="11"/>
        <end position="176"/>
    </location>
</feature>
<dbReference type="InterPro" id="IPR016181">
    <property type="entry name" value="Acyl_CoA_acyltransferase"/>
</dbReference>
<evidence type="ECO:0000313" key="2">
    <source>
        <dbReference type="EMBL" id="KOA19418.1"/>
    </source>
</evidence>
<gene>
    <name evidence="2" type="primary">speG_1</name>
    <name evidence="2" type="ORF">CLHOM_22090</name>
</gene>
<keyword evidence="2" id="KW-0012">Acyltransferase</keyword>
<dbReference type="RefSeq" id="WP_052221727.1">
    <property type="nucleotide sequence ID" value="NZ_LHUR01000024.1"/>
</dbReference>
<comment type="caution">
    <text evidence="2">The sequence shown here is derived from an EMBL/GenBank/DDBJ whole genome shotgun (WGS) entry which is preliminary data.</text>
</comment>
<sequence>MEIKMKNIENIIVREAIIGDAEELNKLLETVTTETEHFGYEPDEFNISVETQEHTINMYSMTDNAVLLVALLNDKIVGSLSFRAGGTNKLRHSGEFGVQVLKEYWGLGIGKKLIKHLIRWAKENKIIKKINLRVRIDNTSARHLYKKLGFKQEGILRKEFMSNGKFYDLIYMGLVL</sequence>
<dbReference type="Gene3D" id="3.40.630.30">
    <property type="match status" value="1"/>
</dbReference>
<reference evidence="3" key="1">
    <citation type="submission" date="2015-08" db="EMBL/GenBank/DDBJ databases">
        <title>Genome sequence of the strict anaerobe Clostridium homopropionicum LuHBu1 (DSM 5847T).</title>
        <authorList>
            <person name="Poehlein A."/>
            <person name="Beck M."/>
            <person name="Schiel-Bengelsdorf B."/>
            <person name="Bengelsdorf F.R."/>
            <person name="Daniel R."/>
            <person name="Duerre P."/>
        </authorList>
    </citation>
    <scope>NUCLEOTIDE SEQUENCE [LARGE SCALE GENOMIC DNA]</scope>
    <source>
        <strain evidence="3">DSM 5847</strain>
    </source>
</reference>
<dbReference type="STRING" id="36844.SAMN04488501_11357"/>
<name>A0A0L6Z9F5_9CLOT</name>
<dbReference type="CDD" id="cd04301">
    <property type="entry name" value="NAT_SF"/>
    <property type="match status" value="1"/>
</dbReference>
<dbReference type="SUPFAM" id="SSF55729">
    <property type="entry name" value="Acyl-CoA N-acyltransferases (Nat)"/>
    <property type="match status" value="1"/>
</dbReference>
<dbReference type="Pfam" id="PF00583">
    <property type="entry name" value="Acetyltransf_1"/>
    <property type="match status" value="1"/>
</dbReference>
<dbReference type="PANTHER" id="PTHR43415">
    <property type="entry name" value="SPERMIDINE N(1)-ACETYLTRANSFERASE"/>
    <property type="match status" value="1"/>
</dbReference>
<dbReference type="EC" id="2.3.1.57" evidence="2"/>
<dbReference type="Proteomes" id="UP000037043">
    <property type="component" value="Unassembled WGS sequence"/>
</dbReference>
<dbReference type="PROSITE" id="PS51186">
    <property type="entry name" value="GNAT"/>
    <property type="match status" value="1"/>
</dbReference>
<dbReference type="PANTHER" id="PTHR43415:SF3">
    <property type="entry name" value="GNAT-FAMILY ACETYLTRANSFERASE"/>
    <property type="match status" value="1"/>
</dbReference>
<dbReference type="EMBL" id="LHUR01000024">
    <property type="protein sequence ID" value="KOA19418.1"/>
    <property type="molecule type" value="Genomic_DNA"/>
</dbReference>
<proteinExistence type="predicted"/>
<dbReference type="AlphaFoldDB" id="A0A0L6Z9F5"/>